<name>A0A9X2KLY5_9SPHN</name>
<dbReference type="Gene3D" id="1.10.1660.10">
    <property type="match status" value="1"/>
</dbReference>
<dbReference type="AlphaFoldDB" id="A0A9X2KLY5"/>
<reference evidence="2" key="1">
    <citation type="submission" date="2022-05" db="EMBL/GenBank/DDBJ databases">
        <title>Sphingomonas sp. strain MG17 Genome sequencing and assembly.</title>
        <authorList>
            <person name="Kim I."/>
        </authorList>
    </citation>
    <scope>NUCLEOTIDE SEQUENCE</scope>
    <source>
        <strain evidence="2">MG17</strain>
    </source>
</reference>
<dbReference type="EMBL" id="JAMLDX010000014">
    <property type="protein sequence ID" value="MCP3732024.1"/>
    <property type="molecule type" value="Genomic_DNA"/>
</dbReference>
<accession>A0A9X2KLY5</accession>
<dbReference type="Pfam" id="PF12728">
    <property type="entry name" value="HTH_17"/>
    <property type="match status" value="1"/>
</dbReference>
<keyword evidence="3" id="KW-1185">Reference proteome</keyword>
<dbReference type="RefSeq" id="WP_254295109.1">
    <property type="nucleotide sequence ID" value="NZ_JAMLDX010000014.1"/>
</dbReference>
<dbReference type="Proteomes" id="UP001139451">
    <property type="component" value="Unassembled WGS sequence"/>
</dbReference>
<evidence type="ECO:0000313" key="2">
    <source>
        <dbReference type="EMBL" id="MCP3732024.1"/>
    </source>
</evidence>
<evidence type="ECO:0000259" key="1">
    <source>
        <dbReference type="Pfam" id="PF12728"/>
    </source>
</evidence>
<protein>
    <submittedName>
        <fullName evidence="2">Helix-turn-helix domain-containing protein</fullName>
    </submittedName>
</protein>
<dbReference type="InterPro" id="IPR009061">
    <property type="entry name" value="DNA-bd_dom_put_sf"/>
</dbReference>
<dbReference type="SUPFAM" id="SSF46955">
    <property type="entry name" value="Putative DNA-binding domain"/>
    <property type="match status" value="1"/>
</dbReference>
<comment type="caution">
    <text evidence="2">The sequence shown here is derived from an EMBL/GenBank/DDBJ whole genome shotgun (WGS) entry which is preliminary data.</text>
</comment>
<feature type="domain" description="Helix-turn-helix" evidence="1">
    <location>
        <begin position="9"/>
        <end position="55"/>
    </location>
</feature>
<dbReference type="InterPro" id="IPR041657">
    <property type="entry name" value="HTH_17"/>
</dbReference>
<dbReference type="NCBIfam" id="TIGR01764">
    <property type="entry name" value="excise"/>
    <property type="match status" value="1"/>
</dbReference>
<dbReference type="GO" id="GO:0003677">
    <property type="term" value="F:DNA binding"/>
    <property type="evidence" value="ECO:0007669"/>
    <property type="project" value="InterPro"/>
</dbReference>
<proteinExistence type="predicted"/>
<organism evidence="2 3">
    <name type="scientific">Sphingomonas tagetis</name>
    <dbReference type="NCBI Taxonomy" id="2949092"/>
    <lineage>
        <taxon>Bacteria</taxon>
        <taxon>Pseudomonadati</taxon>
        <taxon>Pseudomonadota</taxon>
        <taxon>Alphaproteobacteria</taxon>
        <taxon>Sphingomonadales</taxon>
        <taxon>Sphingomonadaceae</taxon>
        <taxon>Sphingomonas</taxon>
    </lineage>
</organism>
<gene>
    <name evidence="2" type="ORF">M9978_16485</name>
</gene>
<sequence length="64" mass="7246">MADFDHDEAQAARILGVSTDTLRRWRRMGAIGFHRMPGGRIRYSVDQLAAFRTSCRVNPTKQPG</sequence>
<dbReference type="InterPro" id="IPR010093">
    <property type="entry name" value="SinI_DNA-bd"/>
</dbReference>
<evidence type="ECO:0000313" key="3">
    <source>
        <dbReference type="Proteomes" id="UP001139451"/>
    </source>
</evidence>